<organism evidence="1 2">
    <name type="scientific">Clostridium acidisoli DSM 12555</name>
    <dbReference type="NCBI Taxonomy" id="1121291"/>
    <lineage>
        <taxon>Bacteria</taxon>
        <taxon>Bacillati</taxon>
        <taxon>Bacillota</taxon>
        <taxon>Clostridia</taxon>
        <taxon>Eubacteriales</taxon>
        <taxon>Clostridiaceae</taxon>
        <taxon>Clostridium</taxon>
    </lineage>
</organism>
<sequence>MLDLGYLDKNYLSKYDLDVRLFDKYNFKVYDVIPVRKAYMLITKSGNKILKKIDYTLEEFKFIVNALEYVKRNFTRVIEFEKNLQGDICTKWNGELYCIMNMVDGKECEFSNPVELAIAARGIGELHKASEGFRDKTSSKYVCGNLITSLNRKKEEMMFFKNMANLYENKSEFDDIFLKNVNSYINKIEDSIGLLNKNLYYKLCSEEDKIALCHHDLAHHNVIIKEDNAYFIDFDFAVIDLKIHDICNFINKVIKSFSFDIDKVKIIIENYRLSNTLNNNEINILYSMLTFPQDFYEISKDYYTRRKEWDERVFVSKLDRKIKLEDDRVDFLSDFNKKIKI</sequence>
<evidence type="ECO:0000313" key="1">
    <source>
        <dbReference type="EMBL" id="SMC28826.1"/>
    </source>
</evidence>
<dbReference type="InterPro" id="IPR047175">
    <property type="entry name" value="CotS-like"/>
</dbReference>
<dbReference type="SUPFAM" id="SSF56112">
    <property type="entry name" value="Protein kinase-like (PK-like)"/>
    <property type="match status" value="1"/>
</dbReference>
<reference evidence="1 2" key="1">
    <citation type="submission" date="2017-04" db="EMBL/GenBank/DDBJ databases">
        <authorList>
            <person name="Afonso C.L."/>
            <person name="Miller P.J."/>
            <person name="Scott M.A."/>
            <person name="Spackman E."/>
            <person name="Goraichik I."/>
            <person name="Dimitrov K.M."/>
            <person name="Suarez D.L."/>
            <person name="Swayne D.E."/>
        </authorList>
    </citation>
    <scope>NUCLEOTIDE SEQUENCE [LARGE SCALE GENOMIC DNA]</scope>
    <source>
        <strain evidence="1 2">DSM 12555</strain>
    </source>
</reference>
<dbReference type="AlphaFoldDB" id="A0A1W1XY27"/>
<keyword evidence="2" id="KW-1185">Reference proteome</keyword>
<dbReference type="PANTHER" id="PTHR39179">
    <property type="entry name" value="SPORE COAT PROTEIN I"/>
    <property type="match status" value="1"/>
</dbReference>
<name>A0A1W1XY27_9CLOT</name>
<keyword evidence="1" id="KW-0946">Virion</keyword>
<dbReference type="EMBL" id="FWXH01000030">
    <property type="protein sequence ID" value="SMC28826.1"/>
    <property type="molecule type" value="Genomic_DNA"/>
</dbReference>
<dbReference type="Pfam" id="PF01633">
    <property type="entry name" value="Choline_kinase"/>
    <property type="match status" value="1"/>
</dbReference>
<dbReference type="InterPro" id="IPR011009">
    <property type="entry name" value="Kinase-like_dom_sf"/>
</dbReference>
<gene>
    <name evidence="1" type="ORF">SAMN02745134_03668</name>
</gene>
<proteinExistence type="predicted"/>
<dbReference type="InterPro" id="IPR014255">
    <property type="entry name" value="Spore_coat_CotS"/>
</dbReference>
<dbReference type="STRING" id="1121291.SAMN02745134_03668"/>
<dbReference type="OrthoDB" id="9771902at2"/>
<evidence type="ECO:0000313" key="2">
    <source>
        <dbReference type="Proteomes" id="UP000192468"/>
    </source>
</evidence>
<dbReference type="Gene3D" id="3.90.1200.10">
    <property type="match status" value="1"/>
</dbReference>
<accession>A0A1W1XY27</accession>
<dbReference type="RefSeq" id="WP_084117657.1">
    <property type="nucleotide sequence ID" value="NZ_FWXH01000030.1"/>
</dbReference>
<dbReference type="Gene3D" id="3.30.200.20">
    <property type="entry name" value="Phosphorylase Kinase, domain 1"/>
    <property type="match status" value="1"/>
</dbReference>
<dbReference type="PANTHER" id="PTHR39179:SF1">
    <property type="entry name" value="SPORE COAT PROTEIN I"/>
    <property type="match status" value="1"/>
</dbReference>
<keyword evidence="1" id="KW-0167">Capsid protein</keyword>
<dbReference type="Proteomes" id="UP000192468">
    <property type="component" value="Unassembled WGS sequence"/>
</dbReference>
<dbReference type="NCBIfam" id="TIGR02906">
    <property type="entry name" value="spore_CotS"/>
    <property type="match status" value="1"/>
</dbReference>
<dbReference type="GO" id="GO:0042601">
    <property type="term" value="C:endospore-forming forespore"/>
    <property type="evidence" value="ECO:0007669"/>
    <property type="project" value="TreeGrafter"/>
</dbReference>
<protein>
    <submittedName>
        <fullName evidence="1">Spore coat protein, CotS family</fullName>
    </submittedName>
</protein>